<keyword evidence="2" id="KW-0540">Nuclease</keyword>
<dbReference type="InterPro" id="IPR003615">
    <property type="entry name" value="HNH_nuc"/>
</dbReference>
<evidence type="ECO:0000313" key="3">
    <source>
        <dbReference type="Proteomes" id="UP000237990"/>
    </source>
</evidence>
<dbReference type="Pfam" id="PF13391">
    <property type="entry name" value="HNH_2"/>
    <property type="match status" value="1"/>
</dbReference>
<proteinExistence type="predicted"/>
<keyword evidence="2" id="KW-0378">Hydrolase</keyword>
<feature type="domain" description="HNH nuclease" evidence="1">
    <location>
        <begin position="227"/>
        <end position="278"/>
    </location>
</feature>
<dbReference type="Proteomes" id="UP000237990">
    <property type="component" value="Chromosome"/>
</dbReference>
<dbReference type="AlphaFoldDB" id="A0AAD2JE43"/>
<dbReference type="EMBL" id="CP022432">
    <property type="protein sequence ID" value="AVN65733.1"/>
    <property type="molecule type" value="Genomic_DNA"/>
</dbReference>
<dbReference type="GO" id="GO:0004519">
    <property type="term" value="F:endonuclease activity"/>
    <property type="evidence" value="ECO:0007669"/>
    <property type="project" value="UniProtKB-KW"/>
</dbReference>
<evidence type="ECO:0000313" key="2">
    <source>
        <dbReference type="EMBL" id="AVN65733.1"/>
    </source>
</evidence>
<sequence length="327" mass="38097">MKNNIEKIINITNEYTILSNHEKGITTSGQGKIKISKDDFYNFFNSESEINVKISYDETLSFMQQTLNNWKNKESSDLLNNWNSVNIKKISKIIDSFKSKYKDSKNDFIIQKCKSTEYNAGNLNNQIAIEIDVFKNYIKKIAAPYEGQIILKKNILDNDLTEIQFININILSEETVNEETDLKILDNEDKLKDILSDGLGLDIVIEAKRRIGQNKLRDETFKIFKKCQISNIENKNLLVASHIKPWKISNSLERMDVNNVLLLSATFDKLFDRGLISFTKEGELLFSKKLSDNDKKVIIKQVKNTKINFNEKTLKYLQYHYEFVFKK</sequence>
<accession>A0AAD2JE43</accession>
<name>A0AAD2JE43_MESFO</name>
<keyword evidence="2" id="KW-0255">Endonuclease</keyword>
<organism evidence="2 3">
    <name type="scientific">Mesoplasma florum</name>
    <name type="common">Acholeplasma florum</name>
    <dbReference type="NCBI Taxonomy" id="2151"/>
    <lineage>
        <taxon>Bacteria</taxon>
        <taxon>Bacillati</taxon>
        <taxon>Mycoplasmatota</taxon>
        <taxon>Mollicutes</taxon>
        <taxon>Entomoplasmatales</taxon>
        <taxon>Entomoplasmataceae</taxon>
        <taxon>Mesoplasma</taxon>
    </lineage>
</organism>
<dbReference type="RefSeq" id="WP_023025701.1">
    <property type="nucleotide sequence ID" value="NZ_CP022432.1"/>
</dbReference>
<reference evidence="2 3" key="1">
    <citation type="submission" date="2017-07" db="EMBL/GenBank/DDBJ databases">
        <title>Comparative genomic analysis of Mesoplasma florum.</title>
        <authorList>
            <person name="Baby V."/>
            <person name="Lachance J.-C."/>
            <person name="Gagnon J."/>
            <person name="Lucier J.-F."/>
            <person name="Matteau D."/>
            <person name="Knight T.F."/>
            <person name="Rodrigue S."/>
        </authorList>
    </citation>
    <scope>NUCLEOTIDE SEQUENCE [LARGE SCALE GENOMIC DNA]</scope>
    <source>
        <strain evidence="2 3">W12</strain>
    </source>
</reference>
<protein>
    <submittedName>
        <fullName evidence="2">Type II restriction endonuclease</fullName>
    </submittedName>
</protein>
<evidence type="ECO:0000259" key="1">
    <source>
        <dbReference type="Pfam" id="PF13391"/>
    </source>
</evidence>
<gene>
    <name evidence="2" type="ORF">MflW12_3280</name>
</gene>